<gene>
    <name evidence="2" type="primary">LOC108998520</name>
</gene>
<protein>
    <submittedName>
        <fullName evidence="2">Uncharacterized protein LOC108998520</fullName>
    </submittedName>
</protein>
<accession>A0A2I4FG71</accession>
<keyword evidence="1" id="KW-1185">Reference proteome</keyword>
<dbReference type="Gene3D" id="3.30.110.60">
    <property type="entry name" value="YhbY-like"/>
    <property type="match status" value="1"/>
</dbReference>
<dbReference type="PANTHER" id="PTHR47714:SF1">
    <property type="entry name" value="RNA-BINDING CRS1 _ YHBY (CRM) DOMAIN PROTEIN"/>
    <property type="match status" value="1"/>
</dbReference>
<dbReference type="RefSeq" id="XP_018830633.1">
    <property type="nucleotide sequence ID" value="XM_018975088.1"/>
</dbReference>
<dbReference type="AlphaFoldDB" id="A0A2I4FG71"/>
<dbReference type="GeneID" id="108998520"/>
<dbReference type="Gramene" id="Jr01_12580_p1">
    <property type="protein sequence ID" value="cds.Jr01_12580_p1"/>
    <property type="gene ID" value="Jr01_12580"/>
</dbReference>
<proteinExistence type="predicted"/>
<dbReference type="OrthoDB" id="2020593at2759"/>
<dbReference type="SUPFAM" id="SSF75471">
    <property type="entry name" value="YhbY-like"/>
    <property type="match status" value="1"/>
</dbReference>
<evidence type="ECO:0000313" key="1">
    <source>
        <dbReference type="Proteomes" id="UP000235220"/>
    </source>
</evidence>
<sequence>MAASSQLLHHLFRPPQSQPPPLPSSCFSLFLRFKPLFRSIASTITITTTLSKSSLPQIPLHSITHFTNFLPTPLFSQSFATLTPSPFLTLSASSAFQGETTKEDDDEEDFDNGIEEYDDEVESGSEDPELGRTDGETSQMMIVSFSSSSPLKLLRLSVNEKNELASYAYNLGKKLKSQLVGKSGVTANVATSFIETLEANELLKVPIN</sequence>
<evidence type="ECO:0000313" key="2">
    <source>
        <dbReference type="RefSeq" id="XP_018830633.1"/>
    </source>
</evidence>
<dbReference type="FunCoup" id="A0A2I4FG71">
    <property type="interactions" value="1122"/>
</dbReference>
<organism evidence="1 2">
    <name type="scientific">Juglans regia</name>
    <name type="common">English walnut</name>
    <dbReference type="NCBI Taxonomy" id="51240"/>
    <lineage>
        <taxon>Eukaryota</taxon>
        <taxon>Viridiplantae</taxon>
        <taxon>Streptophyta</taxon>
        <taxon>Embryophyta</taxon>
        <taxon>Tracheophyta</taxon>
        <taxon>Spermatophyta</taxon>
        <taxon>Magnoliopsida</taxon>
        <taxon>eudicotyledons</taxon>
        <taxon>Gunneridae</taxon>
        <taxon>Pentapetalae</taxon>
        <taxon>rosids</taxon>
        <taxon>fabids</taxon>
        <taxon>Fagales</taxon>
        <taxon>Juglandaceae</taxon>
        <taxon>Juglans</taxon>
    </lineage>
</organism>
<dbReference type="PANTHER" id="PTHR47714">
    <property type="entry name" value="CRS1/YHBY DOMAIN CONTAINING PROTEIN, EXPRESSED"/>
    <property type="match status" value="1"/>
</dbReference>
<dbReference type="STRING" id="51240.A0A2I4FG71"/>
<dbReference type="Proteomes" id="UP000235220">
    <property type="component" value="Chromosome 1"/>
</dbReference>
<dbReference type="KEGG" id="jre:108998520"/>
<reference evidence="2" key="1">
    <citation type="submission" date="2025-08" db="UniProtKB">
        <authorList>
            <consortium name="RefSeq"/>
        </authorList>
    </citation>
    <scope>IDENTIFICATION</scope>
    <source>
        <tissue evidence="2">Leaves</tissue>
    </source>
</reference>
<name>A0A2I4FG71_JUGRE</name>
<dbReference type="InterPro" id="IPR035920">
    <property type="entry name" value="YhbY-like_sf"/>
</dbReference>